<dbReference type="EMBL" id="LT634362">
    <property type="protein sequence ID" value="SFZ89042.1"/>
    <property type="molecule type" value="Genomic_DNA"/>
</dbReference>
<accession>A0A1K2I9G4</accession>
<dbReference type="AlphaFoldDB" id="A0A1K2I9G4"/>
<proteinExistence type="predicted"/>
<organism evidence="1">
    <name type="scientific">Loigolactobacillus rennini</name>
    <dbReference type="NCBI Taxonomy" id="238013"/>
    <lineage>
        <taxon>Bacteria</taxon>
        <taxon>Bacillati</taxon>
        <taxon>Bacillota</taxon>
        <taxon>Bacilli</taxon>
        <taxon>Lactobacillales</taxon>
        <taxon>Lactobacillaceae</taxon>
        <taxon>Loigolactobacillus</taxon>
    </lineage>
</organism>
<evidence type="ECO:0000313" key="1">
    <source>
        <dbReference type="EMBL" id="SFZ89042.1"/>
    </source>
</evidence>
<reference evidence="1" key="1">
    <citation type="submission" date="2016-11" db="EMBL/GenBank/DDBJ databases">
        <authorList>
            <person name="Jaros S."/>
            <person name="Januszkiewicz K."/>
            <person name="Wedrychowicz H."/>
        </authorList>
    </citation>
    <scope>NUCLEOTIDE SEQUENCE</scope>
    <source>
        <strain evidence="1">ACA-DC 565</strain>
    </source>
</reference>
<name>A0A1K2I9G4_9LACO</name>
<gene>
    <name evidence="1" type="ORF">LREN565_2155</name>
</gene>
<sequence length="44" mass="4804">MTSARTKKDTWQTAGATGMIEPLSNAKIQVAKHNFAATKRLNES</sequence>
<protein>
    <submittedName>
        <fullName evidence="1">Uncharacterized protein</fullName>
    </submittedName>
</protein>